<dbReference type="GO" id="GO:0000270">
    <property type="term" value="P:peptidoglycan metabolic process"/>
    <property type="evidence" value="ECO:0007669"/>
    <property type="project" value="InterPro"/>
</dbReference>
<dbReference type="Gene3D" id="3.10.350.10">
    <property type="entry name" value="LysM domain"/>
    <property type="match status" value="7"/>
</dbReference>
<dbReference type="GO" id="GO:0008933">
    <property type="term" value="F:peptidoglycan lytic transglycosylase activity"/>
    <property type="evidence" value="ECO:0007669"/>
    <property type="project" value="InterPro"/>
</dbReference>
<dbReference type="EMBL" id="MKKK01000026">
    <property type="protein sequence ID" value="OEY95517.1"/>
    <property type="molecule type" value="Genomic_DNA"/>
</dbReference>
<dbReference type="InterPro" id="IPR036779">
    <property type="entry name" value="LysM_dom_sf"/>
</dbReference>
<dbReference type="SMART" id="SM00257">
    <property type="entry name" value="LysM"/>
    <property type="match status" value="7"/>
</dbReference>
<dbReference type="PANTHER" id="PTHR33734">
    <property type="entry name" value="LYSM DOMAIN-CONTAINING GPI-ANCHORED PROTEIN 2"/>
    <property type="match status" value="1"/>
</dbReference>
<dbReference type="SUPFAM" id="SSF53955">
    <property type="entry name" value="Lysozyme-like"/>
    <property type="match status" value="1"/>
</dbReference>
<feature type="domain" description="LysM" evidence="2">
    <location>
        <begin position="970"/>
        <end position="1014"/>
    </location>
</feature>
<dbReference type="PROSITE" id="PS00922">
    <property type="entry name" value="TRANSGLYCOSYLASE"/>
    <property type="match status" value="1"/>
</dbReference>
<dbReference type="Pfam" id="PF01464">
    <property type="entry name" value="SLT"/>
    <property type="match status" value="1"/>
</dbReference>
<keyword evidence="4" id="KW-1185">Reference proteome</keyword>
<protein>
    <submittedName>
        <fullName evidence="3">Lytic transglycosylase</fullName>
    </submittedName>
</protein>
<dbReference type="CDD" id="cd00118">
    <property type="entry name" value="LysM"/>
    <property type="match status" value="7"/>
</dbReference>
<dbReference type="STRING" id="1262585.BJI46_12845"/>
<dbReference type="Gene3D" id="1.10.530.10">
    <property type="match status" value="1"/>
</dbReference>
<evidence type="ECO:0000313" key="4">
    <source>
        <dbReference type="Proteomes" id="UP000185895"/>
    </source>
</evidence>
<feature type="domain" description="LysM" evidence="2">
    <location>
        <begin position="652"/>
        <end position="696"/>
    </location>
</feature>
<sequence length="1018" mass="111332">MLKVTALAWQNVVNQTFKLSILTTALASIAVLSGCSTTQQNSQVSKSKNDLLDADSLNSLEDLLYATDMRAVESDRLLVLRYGDVWRRMTVGFKMNLSVYDPRIEAQRGWFISRQPYLDRLSARASRYLYYTVKEAERRGIPTELALLPVIESSYDPAATSSASAAGLWQFIPSTGRIYGLRQSDLYDGRRDVVESTRAAYEYLSSLYNQFGSWELALASYNAGPGRIQQAINRNKAAGLPTDYWSLKLPTETMNYVPRFLAVAQIIKTPERYGVHLPAIANRPHFREVAIPGSIDLNELSGLIGVSRGELYALNPAHRGNYTDPMAPGRILIPNEVNAAMDSKIARMKTMSGSGGLWAGTAAPPPVLTTSPSTARPVTSVSAQSATSVAVSRSQPTPQQTVVVNNTTKRTTPQGSQALAAFAANADVPSAPRLPVSITPARNVQQINIEPPISDAEKQVIIAQDDAKNAANIKTSQQENAAVARIVEPKPSDAERQQVIRELEQIAPKGTEIVDPLDGKIKLTAIQSSQSIADQKGEEVKLNYAYPKAVADAENRAHSEAIARNAGKPIVETQNEVVVVAPKGQRQVYTVQSGDTLLIVAQKYGLNWRDIAVWNQINPDNPLFVGTRLYLYNAKPLVSTNSPSAPAIKRPDRYTVKAGDSLTAIAQQFDVSLQDLAAWNNLAPTSNVRIGQRLTLNEPKNFKSANAGSSSISNTNRNTVATETYTVKRGEYLQMLAARYDMSINDLLTLNPDLNINSNLLVGQKIKVPKTQLKNTVASSNESSPSTTPKIKTMTYTVVAGDYLSSVATKYNISLSDLAALNNINLNTPIMVGQRLQVPATEQRPESYVAQNGDTLSSIARKFDLSVTELASYNYLKTTARVNRGMILKLQPQSKNTSTVAKKTEQKYDQPVTSQYKGDTETYVVQAGESLTALANRYQLSITDLAALNKLKSNTSLRVGQKIKVPKRTTSYKVKAGDNLTKLAQRYNVSLQQLAEMNDLQPTTQVRIGQVLTVPNSN</sequence>
<dbReference type="PROSITE" id="PS51257">
    <property type="entry name" value="PROKAR_LIPOPROTEIN"/>
    <property type="match status" value="1"/>
</dbReference>
<dbReference type="RefSeq" id="WP_070070026.1">
    <property type="nucleotide sequence ID" value="NZ_MKKK01000026.1"/>
</dbReference>
<dbReference type="InterPro" id="IPR018392">
    <property type="entry name" value="LysM"/>
</dbReference>
<dbReference type="InterPro" id="IPR008258">
    <property type="entry name" value="Transglycosylase_SLT_dom_1"/>
</dbReference>
<dbReference type="PROSITE" id="PS51782">
    <property type="entry name" value="LYSM"/>
    <property type="match status" value="7"/>
</dbReference>
<feature type="domain" description="LysM" evidence="2">
    <location>
        <begin position="794"/>
        <end position="838"/>
    </location>
</feature>
<feature type="domain" description="LysM" evidence="2">
    <location>
        <begin position="587"/>
        <end position="631"/>
    </location>
</feature>
<feature type="domain" description="LysM" evidence="2">
    <location>
        <begin position="921"/>
        <end position="965"/>
    </location>
</feature>
<comment type="similarity">
    <text evidence="1">Belongs to the transglycosylase Slt family.</text>
</comment>
<dbReference type="PANTHER" id="PTHR33734:SF22">
    <property type="entry name" value="MEMBRANE-BOUND LYTIC MUREIN TRANSGLYCOSYLASE D"/>
    <property type="match status" value="1"/>
</dbReference>
<dbReference type="InterPro" id="IPR023346">
    <property type="entry name" value="Lysozyme-like_dom_sf"/>
</dbReference>
<dbReference type="GO" id="GO:0016020">
    <property type="term" value="C:membrane"/>
    <property type="evidence" value="ECO:0007669"/>
    <property type="project" value="InterPro"/>
</dbReference>
<dbReference type="Pfam" id="PF01476">
    <property type="entry name" value="LysM"/>
    <property type="match status" value="7"/>
</dbReference>
<reference evidence="3 4" key="1">
    <citation type="submission" date="2016-09" db="EMBL/GenBank/DDBJ databases">
        <authorList>
            <person name="Capua I."/>
            <person name="De Benedictis P."/>
            <person name="Joannis T."/>
            <person name="Lombin L.H."/>
            <person name="Cattoli G."/>
        </authorList>
    </citation>
    <scope>NUCLEOTIDE SEQUENCE [LARGE SCALE GENOMIC DNA]</scope>
    <source>
        <strain evidence="3 4">ANC 4671</strain>
    </source>
</reference>
<feature type="domain" description="LysM" evidence="2">
    <location>
        <begin position="846"/>
        <end position="890"/>
    </location>
</feature>
<evidence type="ECO:0000259" key="2">
    <source>
        <dbReference type="PROSITE" id="PS51782"/>
    </source>
</evidence>
<dbReference type="SUPFAM" id="SSF54106">
    <property type="entry name" value="LysM domain"/>
    <property type="match status" value="7"/>
</dbReference>
<dbReference type="CDD" id="cd16894">
    <property type="entry name" value="MltD-like"/>
    <property type="match status" value="1"/>
</dbReference>
<organism evidence="3 4">
    <name type="scientific">Acinetobacter qingfengensis</name>
    <dbReference type="NCBI Taxonomy" id="1262585"/>
    <lineage>
        <taxon>Bacteria</taxon>
        <taxon>Pseudomonadati</taxon>
        <taxon>Pseudomonadota</taxon>
        <taxon>Gammaproteobacteria</taxon>
        <taxon>Moraxellales</taxon>
        <taxon>Moraxellaceae</taxon>
        <taxon>Acinetobacter</taxon>
    </lineage>
</organism>
<gene>
    <name evidence="3" type="ORF">BJI46_12845</name>
</gene>
<comment type="caution">
    <text evidence="3">The sequence shown here is derived from an EMBL/GenBank/DDBJ whole genome shotgun (WGS) entry which is preliminary data.</text>
</comment>
<proteinExistence type="inferred from homology"/>
<feature type="domain" description="LysM" evidence="2">
    <location>
        <begin position="723"/>
        <end position="768"/>
    </location>
</feature>
<evidence type="ECO:0000256" key="1">
    <source>
        <dbReference type="ARBA" id="ARBA00007734"/>
    </source>
</evidence>
<dbReference type="AlphaFoldDB" id="A0A1E7R8A2"/>
<dbReference type="OrthoDB" id="9815002at2"/>
<evidence type="ECO:0000313" key="3">
    <source>
        <dbReference type="EMBL" id="OEY95517.1"/>
    </source>
</evidence>
<name>A0A1E7R8A2_9GAMM</name>
<accession>A0A1E7R8A2</accession>
<dbReference type="Proteomes" id="UP000185895">
    <property type="component" value="Unassembled WGS sequence"/>
</dbReference>
<dbReference type="InterPro" id="IPR000189">
    <property type="entry name" value="Transglyc_AS"/>
</dbReference>